<keyword evidence="3" id="KW-1185">Reference proteome</keyword>
<evidence type="ECO:0000256" key="1">
    <source>
        <dbReference type="SAM" id="MobiDB-lite"/>
    </source>
</evidence>
<dbReference type="Pfam" id="PF01019">
    <property type="entry name" value="G_glu_transpept"/>
    <property type="match status" value="1"/>
</dbReference>
<dbReference type="InterPro" id="IPR052896">
    <property type="entry name" value="GGT-like_enzyme"/>
</dbReference>
<dbReference type="InterPro" id="IPR043138">
    <property type="entry name" value="GGT_lsub"/>
</dbReference>
<dbReference type="PRINTS" id="PR01210">
    <property type="entry name" value="GGTRANSPTASE"/>
</dbReference>
<name>A0A344L0B4_9PSEU</name>
<dbReference type="Gene3D" id="3.60.20.40">
    <property type="match status" value="1"/>
</dbReference>
<keyword evidence="2" id="KW-0808">Transferase</keyword>
<proteinExistence type="predicted"/>
<dbReference type="AlphaFoldDB" id="A0A344L0B4"/>
<feature type="region of interest" description="Disordered" evidence="1">
    <location>
        <begin position="356"/>
        <end position="383"/>
    </location>
</feature>
<gene>
    <name evidence="2" type="ORF">A4R43_02235</name>
</gene>
<dbReference type="EMBL" id="CP015163">
    <property type="protein sequence ID" value="AXB41488.1"/>
    <property type="molecule type" value="Genomic_DNA"/>
</dbReference>
<dbReference type="PANTHER" id="PTHR43881">
    <property type="entry name" value="GAMMA-GLUTAMYLTRANSPEPTIDASE (AFU_ORTHOLOGUE AFUA_4G13580)"/>
    <property type="match status" value="1"/>
</dbReference>
<dbReference type="Proteomes" id="UP000250434">
    <property type="component" value="Chromosome"/>
</dbReference>
<reference evidence="2 3" key="1">
    <citation type="submission" date="2016-04" db="EMBL/GenBank/DDBJ databases">
        <title>Complete genome sequence and analysis of deep-sea sediment isolate, Amycolatopsis sp. WP1.</title>
        <authorList>
            <person name="Wang H."/>
            <person name="Chen S."/>
            <person name="Wu Q."/>
        </authorList>
    </citation>
    <scope>NUCLEOTIDE SEQUENCE [LARGE SCALE GENOMIC DNA]</scope>
    <source>
        <strain evidence="2 3">WP1</strain>
    </source>
</reference>
<sequence length="601" mass="62788">MTVLRPQLTGTFGAVASTHWSASAVGMGILDRGGNAFDAAAAAGFALQVVEPHSNGPGGDVVISVYPRSAGTVRIICGQGPMPQATTIERFGALGIEQMPAAGLLPATVPGAFGAWMRLLAEFGTMPLATVLEPAIGYASGGYPLLPAAAATVAAMAPLFRTEWTASARTYLPDDAVPAAGARMRNAALADTYERLLREARAASTDREAQLEAARAAFYEGFVADAIDGFARTTEVLDSTGGRHRGLLTGDDLAAWRPAVEEPCALPYGDFTVYKPGPWSQGPVFLQQLAILSGCDLRGMGLGSVDYVHTLAEAAKLAFADREAWYGDPAHTPVPMAELLAPEYTARRRSAIGDRAALDPQPGRVGPGQPWIPQAKPEQPGADEPDWMTQLRSGIPTVTAGAPQAGAGNTCTVAVADRWGNLAVAVPSGGWLKSSPVIPDLGFPLGTRGQTAWLVDGHPNSLAPGRRPRTTLSPSIVLRDGEPFLAFGTPGGDQQDQWTLQVFLAIAEFGMEPQAATELPAVNIDHFAQSFAPRASRPGVLVAERSLGPDVLAGLERKGHRLDVVPASTLGKVCAAGVDPDTGFLRAATGPRGRQAYGVCR</sequence>
<evidence type="ECO:0000313" key="3">
    <source>
        <dbReference type="Proteomes" id="UP000250434"/>
    </source>
</evidence>
<dbReference type="InterPro" id="IPR043137">
    <property type="entry name" value="GGT_ssub_C"/>
</dbReference>
<dbReference type="PANTHER" id="PTHR43881:SF1">
    <property type="entry name" value="GAMMA-GLUTAMYLTRANSPEPTIDASE (AFU_ORTHOLOGUE AFUA_4G13580)"/>
    <property type="match status" value="1"/>
</dbReference>
<dbReference type="Gene3D" id="1.10.246.130">
    <property type="match status" value="1"/>
</dbReference>
<accession>A0A344L0B4</accession>
<protein>
    <submittedName>
        <fullName evidence="2">Gamma-glutamyltransferase</fullName>
    </submittedName>
</protein>
<dbReference type="SUPFAM" id="SSF56235">
    <property type="entry name" value="N-terminal nucleophile aminohydrolases (Ntn hydrolases)"/>
    <property type="match status" value="1"/>
</dbReference>
<dbReference type="InterPro" id="IPR029055">
    <property type="entry name" value="Ntn_hydrolases_N"/>
</dbReference>
<organism evidence="2 3">
    <name type="scientific">Amycolatopsis albispora</name>
    <dbReference type="NCBI Taxonomy" id="1804986"/>
    <lineage>
        <taxon>Bacteria</taxon>
        <taxon>Bacillati</taxon>
        <taxon>Actinomycetota</taxon>
        <taxon>Actinomycetes</taxon>
        <taxon>Pseudonocardiales</taxon>
        <taxon>Pseudonocardiaceae</taxon>
        <taxon>Amycolatopsis</taxon>
    </lineage>
</organism>
<dbReference type="OrthoDB" id="9781342at2"/>
<dbReference type="KEGG" id="aab:A4R43_02235"/>
<dbReference type="GO" id="GO:0016740">
    <property type="term" value="F:transferase activity"/>
    <property type="evidence" value="ECO:0007669"/>
    <property type="project" value="UniProtKB-KW"/>
</dbReference>
<evidence type="ECO:0000313" key="2">
    <source>
        <dbReference type="EMBL" id="AXB41488.1"/>
    </source>
</evidence>
<dbReference type="RefSeq" id="WP_113690744.1">
    <property type="nucleotide sequence ID" value="NZ_CP015163.1"/>
</dbReference>